<feature type="transmembrane region" description="Helical" evidence="1">
    <location>
        <begin position="51"/>
        <end position="73"/>
    </location>
</feature>
<name>A0A816A0U6_ADIRI</name>
<gene>
    <name evidence="2" type="ORF">XAT740_LOCUS46661</name>
</gene>
<keyword evidence="1" id="KW-0812">Transmembrane</keyword>
<keyword evidence="1" id="KW-0472">Membrane</keyword>
<evidence type="ECO:0000256" key="1">
    <source>
        <dbReference type="SAM" id="Phobius"/>
    </source>
</evidence>
<sequence>MPLTSHQMKSVQTMASIFTQLLSILLVHTCSARRYSSGSGSSGTSSLSTEAIIGVSVAGGVVFIALMILLIICRVKLIKNRKRRINDRSLAVQMAIAQENQYKPPNFSQPPPPPYTQPVQYSGFNIQTRPTMTPVS</sequence>
<dbReference type="AlphaFoldDB" id="A0A816A0U6"/>
<keyword evidence="1" id="KW-1133">Transmembrane helix</keyword>
<dbReference type="Proteomes" id="UP000663828">
    <property type="component" value="Unassembled WGS sequence"/>
</dbReference>
<proteinExistence type="predicted"/>
<accession>A0A816A0U6</accession>
<organism evidence="2 3">
    <name type="scientific">Adineta ricciae</name>
    <name type="common">Rotifer</name>
    <dbReference type="NCBI Taxonomy" id="249248"/>
    <lineage>
        <taxon>Eukaryota</taxon>
        <taxon>Metazoa</taxon>
        <taxon>Spiralia</taxon>
        <taxon>Gnathifera</taxon>
        <taxon>Rotifera</taxon>
        <taxon>Eurotatoria</taxon>
        <taxon>Bdelloidea</taxon>
        <taxon>Adinetida</taxon>
        <taxon>Adinetidae</taxon>
        <taxon>Adineta</taxon>
    </lineage>
</organism>
<evidence type="ECO:0000313" key="2">
    <source>
        <dbReference type="EMBL" id="CAF1591849.1"/>
    </source>
</evidence>
<keyword evidence="3" id="KW-1185">Reference proteome</keyword>
<dbReference type="EMBL" id="CAJNOR010006314">
    <property type="protein sequence ID" value="CAF1591849.1"/>
    <property type="molecule type" value="Genomic_DNA"/>
</dbReference>
<comment type="caution">
    <text evidence="2">The sequence shown here is derived from an EMBL/GenBank/DDBJ whole genome shotgun (WGS) entry which is preliminary data.</text>
</comment>
<protein>
    <submittedName>
        <fullName evidence="2">Uncharacterized protein</fullName>
    </submittedName>
</protein>
<reference evidence="2" key="1">
    <citation type="submission" date="2021-02" db="EMBL/GenBank/DDBJ databases">
        <authorList>
            <person name="Nowell W R."/>
        </authorList>
    </citation>
    <scope>NUCLEOTIDE SEQUENCE</scope>
</reference>
<evidence type="ECO:0000313" key="3">
    <source>
        <dbReference type="Proteomes" id="UP000663828"/>
    </source>
</evidence>